<gene>
    <name evidence="10" type="ordered locus">KLTH0F10538g</name>
</gene>
<organism evidence="10 11">
    <name type="scientific">Lachancea thermotolerans (strain ATCC 56472 / CBS 6340 / NRRL Y-8284)</name>
    <name type="common">Yeast</name>
    <name type="synonym">Kluyveromyces thermotolerans</name>
    <dbReference type="NCBI Taxonomy" id="559295"/>
    <lineage>
        <taxon>Eukaryota</taxon>
        <taxon>Fungi</taxon>
        <taxon>Dikarya</taxon>
        <taxon>Ascomycota</taxon>
        <taxon>Saccharomycotina</taxon>
        <taxon>Saccharomycetes</taxon>
        <taxon>Saccharomycetales</taxon>
        <taxon>Saccharomycetaceae</taxon>
        <taxon>Lachancea</taxon>
    </lineage>
</organism>
<evidence type="ECO:0000256" key="4">
    <source>
        <dbReference type="ARBA" id="ARBA00023159"/>
    </source>
</evidence>
<dbReference type="InterPro" id="IPR019680">
    <property type="entry name" value="Mediator_Med1"/>
</dbReference>
<evidence type="ECO:0000256" key="8">
    <source>
        <dbReference type="SAM" id="MobiDB-lite"/>
    </source>
</evidence>
<dbReference type="KEGG" id="lth:KLTH0F10538g"/>
<name>C5DL71_LACTC</name>
<evidence type="ECO:0000256" key="7">
    <source>
        <dbReference type="RuleBase" id="RU364059"/>
    </source>
</evidence>
<dbReference type="GO" id="GO:0003712">
    <property type="term" value="F:transcription coregulator activity"/>
    <property type="evidence" value="ECO:0007669"/>
    <property type="project" value="InterPro"/>
</dbReference>
<dbReference type="RefSeq" id="XP_002554659.1">
    <property type="nucleotide sequence ID" value="XM_002554613.1"/>
</dbReference>
<evidence type="ECO:0000313" key="10">
    <source>
        <dbReference type="EMBL" id="CAR24222.1"/>
    </source>
</evidence>
<dbReference type="HOGENOM" id="CLU_021764_0_0_1"/>
<dbReference type="AlphaFoldDB" id="C5DL71"/>
<evidence type="ECO:0000256" key="1">
    <source>
        <dbReference type="ARBA" id="ARBA00004123"/>
    </source>
</evidence>
<evidence type="ECO:0000313" key="11">
    <source>
        <dbReference type="Proteomes" id="UP000002036"/>
    </source>
</evidence>
<feature type="compositionally biased region" description="Low complexity" evidence="8">
    <location>
        <begin position="346"/>
        <end position="355"/>
    </location>
</feature>
<feature type="region of interest" description="Disordered" evidence="8">
    <location>
        <begin position="332"/>
        <end position="379"/>
    </location>
</feature>
<evidence type="ECO:0000256" key="5">
    <source>
        <dbReference type="ARBA" id="ARBA00023163"/>
    </source>
</evidence>
<dbReference type="OMA" id="NDKFGIY"/>
<dbReference type="OrthoDB" id="5310959at2759"/>
<protein>
    <recommendedName>
        <fullName evidence="7">Mediator of RNA polymerase II transcription subunit 1</fullName>
    </recommendedName>
    <alternativeName>
        <fullName evidence="7">Mediator complex subunit 1</fullName>
    </alternativeName>
</protein>
<sequence length="444" mass="50727">MIHAEARQRSQTPHSPPMSDAYAETLGQMICLLQEYKPGLVTLENITRLCKTLKLESFTDNIDNETIRLSTASKIIVIDMDFHKSDKQVKDVKLVLASNFDNFNYYNDGDNGNILFNSLSCFPNLQTFYYNLRFLTTLDTHSNIETEPGIAAKREKLDLFKYFTELPEYLRAYFKDISIDLDIKTNVDNRFGVYLTHNDKAVAQVGIEECQDHDHRFYEFGYRSSGWINESPDNVTTGVILTLQFYDINMHIPKEAIPHDLLLDWDAQRPYTIVNHCRSTPVSNDFTSTLVPATKFNISNENIELLGELLQWAGWWQQILHPVLQIIKCPAPAPGNETKRRSSSNSTTISAQRRSSATRRRRSSQKGRRPSMNESSMVKDGVVPEFSLSEVMSQPVLEDEDPSEPVDLALNEEYIQLGPGSRCDIHMGVHEWQEFLTKLKGCVA</sequence>
<reference evidence="10 11" key="1">
    <citation type="journal article" date="2009" name="Genome Res.">
        <title>Comparative genomics of protoploid Saccharomycetaceae.</title>
        <authorList>
            <consortium name="The Genolevures Consortium"/>
            <person name="Souciet J.-L."/>
            <person name="Dujon B."/>
            <person name="Gaillardin C."/>
            <person name="Johnston M."/>
            <person name="Baret P.V."/>
            <person name="Cliften P."/>
            <person name="Sherman D.J."/>
            <person name="Weissenbach J."/>
            <person name="Westhof E."/>
            <person name="Wincker P."/>
            <person name="Jubin C."/>
            <person name="Poulain J."/>
            <person name="Barbe V."/>
            <person name="Segurens B."/>
            <person name="Artiguenave F."/>
            <person name="Anthouard V."/>
            <person name="Vacherie B."/>
            <person name="Val M.-E."/>
            <person name="Fulton R.S."/>
            <person name="Minx P."/>
            <person name="Wilson R."/>
            <person name="Durrens P."/>
            <person name="Jean G."/>
            <person name="Marck C."/>
            <person name="Martin T."/>
            <person name="Nikolski M."/>
            <person name="Rolland T."/>
            <person name="Seret M.-L."/>
            <person name="Casaregola S."/>
            <person name="Despons L."/>
            <person name="Fairhead C."/>
            <person name="Fischer G."/>
            <person name="Lafontaine I."/>
            <person name="Leh V."/>
            <person name="Lemaire M."/>
            <person name="de Montigny J."/>
            <person name="Neuveglise C."/>
            <person name="Thierry A."/>
            <person name="Blanc-Lenfle I."/>
            <person name="Bleykasten C."/>
            <person name="Diffels J."/>
            <person name="Fritsch E."/>
            <person name="Frangeul L."/>
            <person name="Goeffon A."/>
            <person name="Jauniaux N."/>
            <person name="Kachouri-Lafond R."/>
            <person name="Payen C."/>
            <person name="Potier S."/>
            <person name="Pribylova L."/>
            <person name="Ozanne C."/>
            <person name="Richard G.-F."/>
            <person name="Sacerdot C."/>
            <person name="Straub M.-L."/>
            <person name="Talla E."/>
        </authorList>
    </citation>
    <scope>NUCLEOTIDE SEQUENCE [LARGE SCALE GENOMIC DNA]</scope>
    <source>
        <strain evidence="11">ATCC 56472 / CBS 6340 / NRRL Y-8284</strain>
    </source>
</reference>
<dbReference type="Pfam" id="PF10744">
    <property type="entry name" value="Med1"/>
    <property type="match status" value="1"/>
</dbReference>
<dbReference type="GO" id="GO:0045944">
    <property type="term" value="P:positive regulation of transcription by RNA polymerase II"/>
    <property type="evidence" value="ECO:0007669"/>
    <property type="project" value="UniProtKB-ARBA"/>
</dbReference>
<dbReference type="EMBL" id="CU928170">
    <property type="protein sequence ID" value="CAR24222.1"/>
    <property type="molecule type" value="Genomic_DNA"/>
</dbReference>
<keyword evidence="3 7" id="KW-0805">Transcription regulation</keyword>
<dbReference type="FunCoup" id="C5DL71">
    <property type="interactions" value="219"/>
</dbReference>
<dbReference type="GeneID" id="8292871"/>
<dbReference type="GO" id="GO:0016592">
    <property type="term" value="C:mediator complex"/>
    <property type="evidence" value="ECO:0007669"/>
    <property type="project" value="InterPro"/>
</dbReference>
<dbReference type="STRING" id="559295.C5DL71"/>
<keyword evidence="6 7" id="KW-0539">Nucleus</keyword>
<evidence type="ECO:0000256" key="6">
    <source>
        <dbReference type="ARBA" id="ARBA00023242"/>
    </source>
</evidence>
<evidence type="ECO:0000256" key="3">
    <source>
        <dbReference type="ARBA" id="ARBA00023015"/>
    </source>
</evidence>
<dbReference type="Proteomes" id="UP000002036">
    <property type="component" value="Chromosome F"/>
</dbReference>
<feature type="compositionally biased region" description="Basic residues" evidence="8">
    <location>
        <begin position="356"/>
        <end position="369"/>
    </location>
</feature>
<evidence type="ECO:0000259" key="9">
    <source>
        <dbReference type="Pfam" id="PF10744"/>
    </source>
</evidence>
<accession>C5DL71</accession>
<dbReference type="eggNOG" id="ENOG502QW0Y">
    <property type="taxonomic scope" value="Eukaryota"/>
</dbReference>
<comment type="subcellular location">
    <subcellularLocation>
        <location evidence="1 7">Nucleus</location>
    </subcellularLocation>
</comment>
<dbReference type="InParanoid" id="C5DL71"/>
<keyword evidence="11" id="KW-1185">Reference proteome</keyword>
<comment type="similarity">
    <text evidence="2 7">Belongs to the Mediator complex subunit 1 family.</text>
</comment>
<comment type="function">
    <text evidence="7">Component of the Mediator complex, a coactivator involved in the regulated transcription of nearly all RNA polymerase II-dependent genes. Mediator functions as a bridge to convey information from gene-specific regulatory proteins to the basal RNA polymerase II transcription machinery. Mediator is recruited to promoters by direct interactions with regulatory proteins and serves as a scaffold for the assembly of a functional preinitiation complex with RNA polymerase II and the general transcription factors.</text>
</comment>
<feature type="domain" description="Mediator complex subunit Med1" evidence="9">
    <location>
        <begin position="28"/>
        <end position="170"/>
    </location>
</feature>
<evidence type="ECO:0000256" key="2">
    <source>
        <dbReference type="ARBA" id="ARBA00006210"/>
    </source>
</evidence>
<keyword evidence="5 7" id="KW-0804">Transcription</keyword>
<proteinExistence type="inferred from homology"/>
<keyword evidence="4 7" id="KW-0010">Activator</keyword>